<feature type="domain" description="C2H2-type" evidence="6">
    <location>
        <begin position="609"/>
        <end position="636"/>
    </location>
</feature>
<reference evidence="7 8" key="1">
    <citation type="journal article" date="2022" name="Allergy">
        <title>Genome assembly and annotation of Periplaneta americana reveal a comprehensive cockroach allergen profile.</title>
        <authorList>
            <person name="Wang L."/>
            <person name="Xiong Q."/>
            <person name="Saelim N."/>
            <person name="Wang L."/>
            <person name="Nong W."/>
            <person name="Wan A.T."/>
            <person name="Shi M."/>
            <person name="Liu X."/>
            <person name="Cao Q."/>
            <person name="Hui J.H.L."/>
            <person name="Sookrung N."/>
            <person name="Leung T.F."/>
            <person name="Tungtrongchitr A."/>
            <person name="Tsui S.K.W."/>
        </authorList>
    </citation>
    <scope>NUCLEOTIDE SEQUENCE [LARGE SCALE GENOMIC DNA]</scope>
    <source>
        <strain evidence="7">PWHHKU_190912</strain>
    </source>
</reference>
<feature type="domain" description="C2H2-type" evidence="6">
    <location>
        <begin position="861"/>
        <end position="883"/>
    </location>
</feature>
<organism evidence="7 8">
    <name type="scientific">Periplaneta americana</name>
    <name type="common">American cockroach</name>
    <name type="synonym">Blatta americana</name>
    <dbReference type="NCBI Taxonomy" id="6978"/>
    <lineage>
        <taxon>Eukaryota</taxon>
        <taxon>Metazoa</taxon>
        <taxon>Ecdysozoa</taxon>
        <taxon>Arthropoda</taxon>
        <taxon>Hexapoda</taxon>
        <taxon>Insecta</taxon>
        <taxon>Pterygota</taxon>
        <taxon>Neoptera</taxon>
        <taxon>Polyneoptera</taxon>
        <taxon>Dictyoptera</taxon>
        <taxon>Blattodea</taxon>
        <taxon>Blattoidea</taxon>
        <taxon>Blattidae</taxon>
        <taxon>Blattinae</taxon>
        <taxon>Periplaneta</taxon>
    </lineage>
</organism>
<sequence>MPGLCEDGNEPPGSLKAIVMDVIKLEPAVDPLAIQTSDTEEEKPSLQELDSFDQHSTGIKAECLQVSSEPTSDVKFEEVYISDVKSKTEVVSCDLGSVKEELKLETIEEDEVLGQSSAVTNNLSSQCAQGAEQLFNTGGQSFTINLRPDGNLHTESPSDTQEKKHKCNFCNRTLATSHSLTRHLRTHTGEKPFKCDVCESGTLKNHIRIHTGEKPFVCGACGKTFRYMRNLQCHELKHSGRKPFKCNVCGKCFFESRTLKIHFRQHTGEKPYKCDRCICQPWAEMDEEAKLRKDAFAEESKCLPFHNMDENETDSGSDPLAMGKSDDTYTNSCKLLSQDGHQMGDRKAELEEDPLAIERNDGTYVEENYLSQIKKECLDSGYDLASQIKSEENPQLDTISGVKCEPEEEPSNLNTVKEELHLQDATYDEFLGGSNKDSKETSQFCPLPAEQLTNFGHCDGICVSSGELVDESISATQNYEECLTRRSNLHTNPCDSSTKCNVCGKVLSHPDACQHANKNSLKCVVCGMCFTKPGKLKIHASTHTSNCSDEKRFKCDSCGKCFAKSDYLKKHKRQHTGGKLLKCDVCGKSFSHSGNFKRHVSLHTGAKPYKCDVCGKCFSLSGSFRRHASLHSGEKPFKCSVCDKCFPHSENLRKHERLHSGEKPFKCDDCGKSFSHSGAFKRHVRLHVSGKTFKCDVCEKYFSHTGSLNTHKRLHTGEKPFKCDICGRCFSQSGSFRRHSRTHTAEKPFKCEVCGKCFTNSGNLKTHAHQHTGETPFICHVCGKSFVQSGNLQAHLLLHTEQKPFKCDICGKCFSYSGGLKTHARLHTGERPFNCDVCEKSFSRSENLKTHIRLHTGEKPFKCHSCGKCFTHSASLKIHERLHKIQGFECKTKSTKKI</sequence>
<evidence type="ECO:0000313" key="7">
    <source>
        <dbReference type="EMBL" id="KAJ4426048.1"/>
    </source>
</evidence>
<dbReference type="InterPro" id="IPR013087">
    <property type="entry name" value="Znf_C2H2_type"/>
</dbReference>
<feature type="domain" description="C2H2-type" evidence="6">
    <location>
        <begin position="721"/>
        <end position="748"/>
    </location>
</feature>
<dbReference type="PANTHER" id="PTHR24384">
    <property type="entry name" value="FINGER PUTATIVE TRANSCRIPTION FACTOR FAMILY-RELATED"/>
    <property type="match status" value="1"/>
</dbReference>
<feature type="domain" description="C2H2-type" evidence="6">
    <location>
        <begin position="833"/>
        <end position="860"/>
    </location>
</feature>
<dbReference type="SMART" id="SM00355">
    <property type="entry name" value="ZnF_C2H2"/>
    <property type="match status" value="17"/>
</dbReference>
<evidence type="ECO:0000256" key="1">
    <source>
        <dbReference type="ARBA" id="ARBA00022723"/>
    </source>
</evidence>
<evidence type="ECO:0000256" key="2">
    <source>
        <dbReference type="ARBA" id="ARBA00022737"/>
    </source>
</evidence>
<feature type="domain" description="C2H2-type" evidence="6">
    <location>
        <begin position="749"/>
        <end position="776"/>
    </location>
</feature>
<comment type="caution">
    <text evidence="7">The sequence shown here is derived from an EMBL/GenBank/DDBJ whole genome shotgun (WGS) entry which is preliminary data.</text>
</comment>
<protein>
    <recommendedName>
        <fullName evidence="6">C2H2-type domain-containing protein</fullName>
    </recommendedName>
</protein>
<feature type="domain" description="C2H2-type" evidence="6">
    <location>
        <begin position="805"/>
        <end position="832"/>
    </location>
</feature>
<dbReference type="PROSITE" id="PS00028">
    <property type="entry name" value="ZINC_FINGER_C2H2_1"/>
    <property type="match status" value="15"/>
</dbReference>
<dbReference type="SUPFAM" id="SSF57667">
    <property type="entry name" value="beta-beta-alpha zinc fingers"/>
    <property type="match status" value="11"/>
</dbReference>
<dbReference type="InterPro" id="IPR050752">
    <property type="entry name" value="C2H2-ZF_domain"/>
</dbReference>
<name>A0ABQ8RWK5_PERAM</name>
<dbReference type="PROSITE" id="PS50157">
    <property type="entry name" value="ZINC_FINGER_C2H2_2"/>
    <property type="match status" value="16"/>
</dbReference>
<keyword evidence="8" id="KW-1185">Reference proteome</keyword>
<proteinExistence type="predicted"/>
<keyword evidence="3 5" id="KW-0863">Zinc-finger</keyword>
<feature type="domain" description="C2H2-type" evidence="6">
    <location>
        <begin position="637"/>
        <end position="664"/>
    </location>
</feature>
<feature type="domain" description="C2H2-type" evidence="6">
    <location>
        <begin position="244"/>
        <end position="271"/>
    </location>
</feature>
<feature type="domain" description="C2H2-type" evidence="6">
    <location>
        <begin position="216"/>
        <end position="243"/>
    </location>
</feature>
<dbReference type="Pfam" id="PF13912">
    <property type="entry name" value="zf-C2H2_6"/>
    <property type="match status" value="1"/>
</dbReference>
<feature type="domain" description="C2H2-type" evidence="6">
    <location>
        <begin position="777"/>
        <end position="804"/>
    </location>
</feature>
<evidence type="ECO:0000256" key="5">
    <source>
        <dbReference type="PROSITE-ProRule" id="PRU00042"/>
    </source>
</evidence>
<dbReference type="Gene3D" id="3.30.160.60">
    <property type="entry name" value="Classic Zinc Finger"/>
    <property type="match status" value="16"/>
</dbReference>
<evidence type="ECO:0000259" key="6">
    <source>
        <dbReference type="PROSITE" id="PS50157"/>
    </source>
</evidence>
<keyword evidence="2" id="KW-0677">Repeat</keyword>
<accession>A0ABQ8RWK5</accession>
<dbReference type="Pfam" id="PF00096">
    <property type="entry name" value="zf-C2H2"/>
    <property type="match status" value="14"/>
</dbReference>
<feature type="domain" description="C2H2-type" evidence="6">
    <location>
        <begin position="553"/>
        <end position="580"/>
    </location>
</feature>
<feature type="domain" description="C2H2-type" evidence="6">
    <location>
        <begin position="165"/>
        <end position="192"/>
    </location>
</feature>
<evidence type="ECO:0000256" key="4">
    <source>
        <dbReference type="ARBA" id="ARBA00022833"/>
    </source>
</evidence>
<feature type="domain" description="C2H2-type" evidence="6">
    <location>
        <begin position="665"/>
        <end position="692"/>
    </location>
</feature>
<evidence type="ECO:0000313" key="8">
    <source>
        <dbReference type="Proteomes" id="UP001148838"/>
    </source>
</evidence>
<dbReference type="PANTHER" id="PTHR24384:SF196">
    <property type="entry name" value="ZINC FINGER AND BTB DOMAIN-CONTAINING PROTEIN 11"/>
    <property type="match status" value="1"/>
</dbReference>
<feature type="domain" description="C2H2-type" evidence="6">
    <location>
        <begin position="521"/>
        <end position="548"/>
    </location>
</feature>
<keyword evidence="1" id="KW-0479">Metal-binding</keyword>
<feature type="domain" description="C2H2-type" evidence="6">
    <location>
        <begin position="581"/>
        <end position="608"/>
    </location>
</feature>
<dbReference type="Proteomes" id="UP001148838">
    <property type="component" value="Unassembled WGS sequence"/>
</dbReference>
<feature type="domain" description="C2H2-type" evidence="6">
    <location>
        <begin position="693"/>
        <end position="720"/>
    </location>
</feature>
<dbReference type="EMBL" id="JAJSOF020000041">
    <property type="protein sequence ID" value="KAJ4426048.1"/>
    <property type="molecule type" value="Genomic_DNA"/>
</dbReference>
<keyword evidence="4" id="KW-0862">Zinc</keyword>
<gene>
    <name evidence="7" type="ORF">ANN_27675</name>
</gene>
<evidence type="ECO:0000256" key="3">
    <source>
        <dbReference type="ARBA" id="ARBA00022771"/>
    </source>
</evidence>
<dbReference type="InterPro" id="IPR036236">
    <property type="entry name" value="Znf_C2H2_sf"/>
</dbReference>